<dbReference type="PANTHER" id="PTHR35276">
    <property type="entry name" value="S-ADENOSYL-L-METHIONINE-DEPENDENT METHYLTRANSFERASES SUPERFAMILY PROTEIN"/>
    <property type="match status" value="1"/>
</dbReference>
<comment type="caution">
    <text evidence="1">The sequence shown here is derived from an EMBL/GenBank/DDBJ whole genome shotgun (WGS) entry which is preliminary data.</text>
</comment>
<dbReference type="GO" id="GO:0032259">
    <property type="term" value="P:methylation"/>
    <property type="evidence" value="ECO:0007669"/>
    <property type="project" value="UniProtKB-KW"/>
</dbReference>
<gene>
    <name evidence="1" type="ORF">DLJ74_11770</name>
</gene>
<dbReference type="InterPro" id="IPR010719">
    <property type="entry name" value="MnmM_MeTrfase"/>
</dbReference>
<name>A0A317KYA0_9BACI</name>
<dbReference type="RefSeq" id="WP_054859629.1">
    <property type="nucleotide sequence ID" value="NZ_JAJUIE010000059.1"/>
</dbReference>
<reference evidence="1 2" key="1">
    <citation type="submission" date="2018-05" db="EMBL/GenBank/DDBJ databases">
        <title>Genomic analysis of Gracilibacillus dipsosauri DD1 reveals novel features of a salt-tolerant amylase.</title>
        <authorList>
            <person name="Deutch C.E."/>
            <person name="Yang S."/>
        </authorList>
    </citation>
    <scope>NUCLEOTIDE SEQUENCE [LARGE SCALE GENOMIC DNA]</scope>
    <source>
        <strain evidence="1 2">DD1</strain>
    </source>
</reference>
<evidence type="ECO:0000313" key="2">
    <source>
        <dbReference type="Proteomes" id="UP000245624"/>
    </source>
</evidence>
<dbReference type="Proteomes" id="UP000245624">
    <property type="component" value="Unassembled WGS sequence"/>
</dbReference>
<protein>
    <submittedName>
        <fullName evidence="1">Methyltransferase domain-containing protein</fullName>
    </submittedName>
</protein>
<dbReference type="PANTHER" id="PTHR35276:SF1">
    <property type="entry name" value="TRNA (MNM(5)S(2)U34)-METHYLTRANSFERASE, CHLOROPLASTIC"/>
    <property type="match status" value="1"/>
</dbReference>
<dbReference type="CDD" id="cd02440">
    <property type="entry name" value="AdoMet_MTases"/>
    <property type="match status" value="1"/>
</dbReference>
<dbReference type="GO" id="GO:0008168">
    <property type="term" value="F:methyltransferase activity"/>
    <property type="evidence" value="ECO:0007669"/>
    <property type="project" value="UniProtKB-KW"/>
</dbReference>
<keyword evidence="1" id="KW-0808">Transferase</keyword>
<dbReference type="Gene3D" id="3.40.50.150">
    <property type="entry name" value="Vaccinia Virus protein VP39"/>
    <property type="match status" value="1"/>
</dbReference>
<dbReference type="InterPro" id="IPR029063">
    <property type="entry name" value="SAM-dependent_MTases_sf"/>
</dbReference>
<keyword evidence="1" id="KW-0489">Methyltransferase</keyword>
<keyword evidence="2" id="KW-1185">Reference proteome</keyword>
<organism evidence="1 2">
    <name type="scientific">Gracilibacillus dipsosauri</name>
    <dbReference type="NCBI Taxonomy" id="178340"/>
    <lineage>
        <taxon>Bacteria</taxon>
        <taxon>Bacillati</taxon>
        <taxon>Bacillota</taxon>
        <taxon>Bacilli</taxon>
        <taxon>Bacillales</taxon>
        <taxon>Bacillaceae</taxon>
        <taxon>Gracilibacillus</taxon>
    </lineage>
</organism>
<dbReference type="OrthoDB" id="9792989at2"/>
<sequence>MKKILAYSHHLLEEVVRQGDTVMDATCGNGNDTFFLSQLVKEDGNVFAFDIQEKALENTSTLLSKNNIQNVKLIHDGHENCEKYIPTNDELAGAIFNLGYLPKGDHQIITTPQNTIRAIQSILTRLRPNGRIVIVVYHGHMGGKEEKEKVLDFCGNLDQSYYQVLQYQFINQINHPPFIIAIEKLC</sequence>
<dbReference type="EMBL" id="QGTD01000009">
    <property type="protein sequence ID" value="PWU68104.1"/>
    <property type="molecule type" value="Genomic_DNA"/>
</dbReference>
<dbReference type="AlphaFoldDB" id="A0A317KYA0"/>
<dbReference type="SUPFAM" id="SSF53335">
    <property type="entry name" value="S-adenosyl-L-methionine-dependent methyltransferases"/>
    <property type="match status" value="1"/>
</dbReference>
<evidence type="ECO:0000313" key="1">
    <source>
        <dbReference type="EMBL" id="PWU68104.1"/>
    </source>
</evidence>
<proteinExistence type="predicted"/>
<dbReference type="Pfam" id="PF06962">
    <property type="entry name" value="rRNA_methylase"/>
    <property type="match status" value="1"/>
</dbReference>
<accession>A0A317KYA0</accession>